<feature type="compositionally biased region" description="Basic and acidic residues" evidence="1">
    <location>
        <begin position="875"/>
        <end position="894"/>
    </location>
</feature>
<dbReference type="GeneID" id="54420750"/>
<evidence type="ECO:0000259" key="2">
    <source>
        <dbReference type="PROSITE" id="PS50108"/>
    </source>
</evidence>
<feature type="region of interest" description="Disordered" evidence="1">
    <location>
        <begin position="862"/>
        <end position="894"/>
    </location>
</feature>
<feature type="compositionally biased region" description="Polar residues" evidence="1">
    <location>
        <begin position="233"/>
        <end position="250"/>
    </location>
</feature>
<name>A0A6G1FU83_9PEZI</name>
<feature type="compositionally biased region" description="Polar residues" evidence="1">
    <location>
        <begin position="278"/>
        <end position="300"/>
    </location>
</feature>
<dbReference type="EMBL" id="ML975174">
    <property type="protein sequence ID" value="KAF1809268.1"/>
    <property type="molecule type" value="Genomic_DNA"/>
</dbReference>
<dbReference type="OrthoDB" id="24581at2759"/>
<organism evidence="3">
    <name type="scientific">Eremomyces bilateralis CBS 781.70</name>
    <dbReference type="NCBI Taxonomy" id="1392243"/>
    <lineage>
        <taxon>Eukaryota</taxon>
        <taxon>Fungi</taxon>
        <taxon>Dikarya</taxon>
        <taxon>Ascomycota</taxon>
        <taxon>Pezizomycotina</taxon>
        <taxon>Dothideomycetes</taxon>
        <taxon>Dothideomycetes incertae sedis</taxon>
        <taxon>Eremomycetales</taxon>
        <taxon>Eremomycetaceae</taxon>
        <taxon>Eremomyces</taxon>
    </lineage>
</organism>
<dbReference type="Proteomes" id="UP000504638">
    <property type="component" value="Unplaced"/>
</dbReference>
<feature type="compositionally biased region" description="Basic and acidic residues" evidence="1">
    <location>
        <begin position="87"/>
        <end position="99"/>
    </location>
</feature>
<sequence>MGFFLDDAYANRHPAGWDHAAEQRRKESVQQQSSRKASSIISPTSSTGLMPKRSNDKRGSVFQLRSRSNTVTSQTSTAGSGSRSPAPHRESNKSDDSSRRSSSLDGRSFSDAPSSTDSVDAASRSLLYVSTVGKKLKKAAKRPPSSAGFRPEQEKDTPGSKFRGVWNNLHGKEIKIPGPGKEIAESDVILPGKDRRLSVPGESNRKTMISAPSDFQHLVHTGRNDLPSLFENRPQTGPSPSLASEFTAASASHLPKREVSHMRTSDLKADAAPIIESPSFSPSGLSALGRTSTNASTSSIFDPPSWNRRSQANSNLAAQVAPTPSPGTVVPPTRISSPPPVRPIRPVRPARSSESFQFVSMASALPDNPPVQSPPPRRASRRVWTPKHIAEELNHESPTAPQFPADESPSTFGSGAPKANEELPPLPPLPNFSQEQAGEHAPLSSEALGMQSLSFQRELESLQEEPESLSSQRGSRTSMVPDHTTFGSPLRHSRSLPGSSLVAVRSNESAQSDQSEFRSFARPFNHPRPRPVSQMSDTLGATAPPKMHSRRPSTLSRRPSVHRRPSEAHRPDSASWEDVIDMIYEEGGEAHCDFDWSILDADEPDLEDFLENGDSTLESSGELDTPASGGSPQPQIPAKSALRPRPDADLALRPLPELPSSDSLPDLDRRSGMSASTNSIGALTPLDQSYQFPPIPAVPAKDGRRRSPLIEVNNQSDTSIPEGARDPFAMNIDPYSSPFYTAAPTSHPTTEQSTNPPPKSAGSTTSVPGSNGTPPPARSRHSRFSSIDSTHLRDSPTHLVAMNDLRRSNSTSTQSPPHQRTHSRTHSRSHSRSHALDLAVPDACTTALTVDSIVAQLRFDAGTRAGSGRGSPEPARPEDVEPRSKITVRKDLDPQKSEELLIQIPSPLEGSRKTSYGFLNAAASPPTDAGAPLPKPRETRSYSRGTVDVRPSSPAMFSPSTTATTNSTTSTRDSTSPFRSPPATFSPFPPLSATLPLPPMPRPSTAAGSAHKKTVSEGNVTRRPSTAIGKRRGFGHHPIAAPAAGASGPPTLFPMEGKKKKKNSLLASAFGMPMPTTAGLRKVQTATT</sequence>
<gene>
    <name evidence="3 5" type="ORF">P152DRAFT_461687</name>
</gene>
<feature type="compositionally biased region" description="Low complexity" evidence="1">
    <location>
        <begin position="100"/>
        <end position="111"/>
    </location>
</feature>
<feature type="compositionally biased region" description="Basic residues" evidence="1">
    <location>
        <begin position="819"/>
        <end position="833"/>
    </location>
</feature>
<feature type="domain" description="CRIB" evidence="2">
    <location>
        <begin position="209"/>
        <end position="222"/>
    </location>
</feature>
<feature type="compositionally biased region" description="Pro residues" evidence="1">
    <location>
        <begin position="367"/>
        <end position="377"/>
    </location>
</feature>
<feature type="region of interest" description="Disordered" evidence="1">
    <location>
        <begin position="194"/>
        <end position="577"/>
    </location>
</feature>
<feature type="compositionally biased region" description="Low complexity" evidence="1">
    <location>
        <begin position="958"/>
        <end position="982"/>
    </location>
</feature>
<feature type="compositionally biased region" description="Polar residues" evidence="1">
    <location>
        <begin position="808"/>
        <end position="818"/>
    </location>
</feature>
<reference evidence="5" key="3">
    <citation type="submission" date="2025-04" db="UniProtKB">
        <authorList>
            <consortium name="RefSeq"/>
        </authorList>
    </citation>
    <scope>IDENTIFICATION</scope>
    <source>
        <strain evidence="5">CBS 781.70</strain>
    </source>
</reference>
<protein>
    <recommendedName>
        <fullName evidence="2">CRIB domain-containing protein</fullName>
    </recommendedName>
</protein>
<reference evidence="5" key="2">
    <citation type="submission" date="2020-04" db="EMBL/GenBank/DDBJ databases">
        <authorList>
            <consortium name="NCBI Genome Project"/>
        </authorList>
    </citation>
    <scope>NUCLEOTIDE SEQUENCE</scope>
    <source>
        <strain evidence="5">CBS 781.70</strain>
    </source>
</reference>
<dbReference type="Pfam" id="PF00786">
    <property type="entry name" value="PBD"/>
    <property type="match status" value="1"/>
</dbReference>
<evidence type="ECO:0000313" key="4">
    <source>
        <dbReference type="Proteomes" id="UP000504638"/>
    </source>
</evidence>
<dbReference type="AlphaFoldDB" id="A0A6G1FU83"/>
<feature type="compositionally biased region" description="Polar residues" evidence="1">
    <location>
        <begin position="673"/>
        <end position="691"/>
    </location>
</feature>
<accession>A0A6G1FU83</accession>
<feature type="compositionally biased region" description="Basic and acidic residues" evidence="1">
    <location>
        <begin position="15"/>
        <end position="28"/>
    </location>
</feature>
<feature type="compositionally biased region" description="Polar residues" evidence="1">
    <location>
        <begin position="761"/>
        <end position="772"/>
    </location>
</feature>
<feature type="compositionally biased region" description="Low complexity" evidence="1">
    <location>
        <begin position="652"/>
        <end position="664"/>
    </location>
</feature>
<dbReference type="RefSeq" id="XP_033530899.1">
    <property type="nucleotide sequence ID" value="XM_033680180.1"/>
</dbReference>
<feature type="region of interest" description="Disordered" evidence="1">
    <location>
        <begin position="603"/>
        <end position="834"/>
    </location>
</feature>
<evidence type="ECO:0000256" key="1">
    <source>
        <dbReference type="SAM" id="MobiDB-lite"/>
    </source>
</evidence>
<reference evidence="3 5" key="1">
    <citation type="submission" date="2020-01" db="EMBL/GenBank/DDBJ databases">
        <authorList>
            <consortium name="DOE Joint Genome Institute"/>
            <person name="Haridas S."/>
            <person name="Albert R."/>
            <person name="Binder M."/>
            <person name="Bloem J."/>
            <person name="Labutti K."/>
            <person name="Salamov A."/>
            <person name="Andreopoulos B."/>
            <person name="Baker S.E."/>
            <person name="Barry K."/>
            <person name="Bills G."/>
            <person name="Bluhm B.H."/>
            <person name="Cannon C."/>
            <person name="Castanera R."/>
            <person name="Culley D.E."/>
            <person name="Daum C."/>
            <person name="Ezra D."/>
            <person name="Gonzalez J.B."/>
            <person name="Henrissat B."/>
            <person name="Kuo A."/>
            <person name="Liang C."/>
            <person name="Lipzen A."/>
            <person name="Lutzoni F."/>
            <person name="Magnuson J."/>
            <person name="Mondo S."/>
            <person name="Nolan M."/>
            <person name="Ohm R."/>
            <person name="Pangilinan J."/>
            <person name="Park H.-J."/>
            <person name="Ramirez L."/>
            <person name="Alfaro M."/>
            <person name="Sun H."/>
            <person name="Tritt A."/>
            <person name="Yoshinaga Y."/>
            <person name="Zwiers L.-H."/>
            <person name="Turgeon B.G."/>
            <person name="Goodwin S.B."/>
            <person name="Spatafora J.W."/>
            <person name="Crous P.W."/>
            <person name="Grigoriev I.V."/>
        </authorList>
    </citation>
    <scope>NUCLEOTIDE SEQUENCE</scope>
    <source>
        <strain evidence="3 5">CBS 781.70</strain>
    </source>
</reference>
<dbReference type="PROSITE" id="PS50108">
    <property type="entry name" value="CRIB"/>
    <property type="match status" value="1"/>
</dbReference>
<feature type="compositionally biased region" description="Polar residues" evidence="1">
    <location>
        <begin position="63"/>
        <end position="83"/>
    </location>
</feature>
<evidence type="ECO:0000313" key="5">
    <source>
        <dbReference type="RefSeq" id="XP_033530899.1"/>
    </source>
</evidence>
<proteinExistence type="predicted"/>
<feature type="region of interest" description="Disordered" evidence="1">
    <location>
        <begin position="1"/>
        <end position="165"/>
    </location>
</feature>
<evidence type="ECO:0000313" key="3">
    <source>
        <dbReference type="EMBL" id="KAF1809268.1"/>
    </source>
</evidence>
<keyword evidence="4" id="KW-1185">Reference proteome</keyword>
<feature type="compositionally biased region" description="Low complexity" evidence="1">
    <location>
        <begin position="1036"/>
        <end position="1050"/>
    </location>
</feature>
<feature type="compositionally biased region" description="Low complexity" evidence="1">
    <location>
        <begin position="320"/>
        <end position="336"/>
    </location>
</feature>
<feature type="region of interest" description="Disordered" evidence="1">
    <location>
        <begin position="918"/>
        <end position="1057"/>
    </location>
</feature>
<feature type="compositionally biased region" description="Polar residues" evidence="1">
    <location>
        <begin position="307"/>
        <end position="317"/>
    </location>
</feature>
<feature type="compositionally biased region" description="Polar residues" evidence="1">
    <location>
        <begin position="29"/>
        <end position="48"/>
    </location>
</feature>
<feature type="compositionally biased region" description="Basic and acidic residues" evidence="1">
    <location>
        <begin position="255"/>
        <end position="269"/>
    </location>
</feature>
<feature type="compositionally biased region" description="Polar residues" evidence="1">
    <location>
        <begin position="743"/>
        <end position="754"/>
    </location>
</feature>
<feature type="region of interest" description="Disordered" evidence="1">
    <location>
        <begin position="1069"/>
        <end position="1088"/>
    </location>
</feature>
<dbReference type="InterPro" id="IPR000095">
    <property type="entry name" value="CRIB_dom"/>
</dbReference>